<feature type="region of interest" description="Disordered" evidence="1">
    <location>
        <begin position="218"/>
        <end position="243"/>
    </location>
</feature>
<feature type="region of interest" description="Disordered" evidence="1">
    <location>
        <begin position="310"/>
        <end position="332"/>
    </location>
</feature>
<accession>A0AAD9G611</accession>
<dbReference type="PANTHER" id="PTHR21514">
    <property type="entry name" value="AP-4 COMPLEX ACCESSORY SUBUNIT TEPSIN"/>
    <property type="match status" value="1"/>
</dbReference>
<feature type="region of interest" description="Disordered" evidence="1">
    <location>
        <begin position="954"/>
        <end position="1012"/>
    </location>
</feature>
<protein>
    <submittedName>
        <fullName evidence="2">VHS domain-containing protein</fullName>
    </submittedName>
</protein>
<evidence type="ECO:0000256" key="1">
    <source>
        <dbReference type="SAM" id="MobiDB-lite"/>
    </source>
</evidence>
<feature type="region of interest" description="Disordered" evidence="1">
    <location>
        <begin position="368"/>
        <end position="453"/>
    </location>
</feature>
<sequence>MIVTHLFDLKARTSFLVMQSQRRPAPESTYASQAARWKQGFTQNQQGPVQHQTDLENALVSELCSSVGSSSFPPREVLQKLLRYLHTLDHDYICELLDDKFESPLWQVKAKALSVLGALLGSGEAEFYKQYYSGRLDLLEDLRNARKDMLRKRADKVFMQLKDYVPPDEESPLEMMRRMQEEEAEEADAARPVGQAPEMHTLMHTSPIVKSQQTPQDLMMDMNDSPRSSSAPLPAPQGQEGSAFSFLGPQQQEYPPAQMAAEPMTPPVSNSAFGFLSANGGEVDSPPQSSVAASPAPAGSAFTFMANSPSQNAAPVSSMPVPSAPSLPSDSSSFSFMNRASPGSSVHAIEHGIPSSSSAEVTSAFAFMGGQQQQPQQQQQKSASAVEPSAQATPTPVLQRRHTVFDTLPEPTMLQPTQMNEPEKKEEKVEEPDPIHDAFEGLDANDGGQALDSFDAYKPSSDAVHGSENDIPEPTQPTEPLREVILEIDVPPGPMGVMLDRTIPDMTVIERFVPLPTGGRGYLELHPAICPGCALISINSIYVEDKGLAEVGPILGSLANAPKLLRFKKLMTQGRAANPSTLMVPYIPPPLEEEEDNATDGNSVEGDHAQPESEDIHTPGSSSGEAFMTRLNGYSSSLAEIEVKLKELIRREHGGQHVVDRRNQLAQLHGTVEKIQTQGIDSVIFGEHRPPNYEEVKQFRSTLVRRADDLARLIQSTASTDPPPYGGVAVSEEEKHPVSAFAFVRGDSNSTVNDPPLGISQLREDSGFQFLNANANAQVADVHSGNVLVPPSAPVQADNSYGFSFLRGNAHQQPTVAAAAPLTISQTPTSPSSSFGVLSADVANPTVKVTTNVFAGLSLKDDTPKQQPMFAGLSVKDDTQQLQEPVRPPPALYDTLTKSSHGRPMGLSDLEASLRSTASGRPPIGAESAQTITESTQSSFGFMSTINARDQAVFDSSSTTTEPSSPTAFGFMRGSNTSSTTPTVASSSISQAQSQRSVLQEPEPSMFSFISN</sequence>
<reference evidence="2" key="1">
    <citation type="submission" date="2023-08" db="EMBL/GenBank/DDBJ databases">
        <title>Reference Genome Resource for the Citrus Pathogen Phytophthora citrophthora.</title>
        <authorList>
            <person name="Moller H."/>
            <person name="Coetzee B."/>
            <person name="Rose L.J."/>
            <person name="Van Niekerk J.M."/>
        </authorList>
    </citation>
    <scope>NUCLEOTIDE SEQUENCE</scope>
    <source>
        <strain evidence="2">STE-U-9442</strain>
    </source>
</reference>
<feature type="compositionally biased region" description="Low complexity" evidence="1">
    <location>
        <begin position="975"/>
        <end position="997"/>
    </location>
</feature>
<dbReference type="EMBL" id="JASMQC010000029">
    <property type="protein sequence ID" value="KAK1932414.1"/>
    <property type="molecule type" value="Genomic_DNA"/>
</dbReference>
<name>A0AAD9G611_9STRA</name>
<organism evidence="2 3">
    <name type="scientific">Phytophthora citrophthora</name>
    <dbReference type="NCBI Taxonomy" id="4793"/>
    <lineage>
        <taxon>Eukaryota</taxon>
        <taxon>Sar</taxon>
        <taxon>Stramenopiles</taxon>
        <taxon>Oomycota</taxon>
        <taxon>Peronosporomycetes</taxon>
        <taxon>Peronosporales</taxon>
        <taxon>Peronosporaceae</taxon>
        <taxon>Phytophthora</taxon>
    </lineage>
</organism>
<feature type="compositionally biased region" description="Low complexity" evidence="1">
    <location>
        <begin position="956"/>
        <end position="967"/>
    </location>
</feature>
<evidence type="ECO:0000313" key="2">
    <source>
        <dbReference type="EMBL" id="KAK1932414.1"/>
    </source>
</evidence>
<feature type="compositionally biased region" description="Basic and acidic residues" evidence="1">
    <location>
        <begin position="605"/>
        <end position="617"/>
    </location>
</feature>
<keyword evidence="3" id="KW-1185">Reference proteome</keyword>
<feature type="compositionally biased region" description="Basic and acidic residues" evidence="1">
    <location>
        <begin position="421"/>
        <end position="439"/>
    </location>
</feature>
<dbReference type="InterPro" id="IPR039273">
    <property type="entry name" value="TEPSIN"/>
</dbReference>
<dbReference type="Proteomes" id="UP001259832">
    <property type="component" value="Unassembled WGS sequence"/>
</dbReference>
<dbReference type="PANTHER" id="PTHR21514:SF0">
    <property type="entry name" value="AP-4 COMPLEX ACCESSORY SUBUNIT TEPSIN"/>
    <property type="match status" value="1"/>
</dbReference>
<dbReference type="GO" id="GO:0032588">
    <property type="term" value="C:trans-Golgi network membrane"/>
    <property type="evidence" value="ECO:0007669"/>
    <property type="project" value="TreeGrafter"/>
</dbReference>
<feature type="compositionally biased region" description="Low complexity" evidence="1">
    <location>
        <begin position="313"/>
        <end position="332"/>
    </location>
</feature>
<evidence type="ECO:0000313" key="3">
    <source>
        <dbReference type="Proteomes" id="UP001259832"/>
    </source>
</evidence>
<dbReference type="AlphaFoldDB" id="A0AAD9G611"/>
<proteinExistence type="predicted"/>
<gene>
    <name evidence="2" type="ORF">P3T76_011998</name>
</gene>
<feature type="region of interest" description="Disordered" evidence="1">
    <location>
        <begin position="588"/>
        <end position="628"/>
    </location>
</feature>
<comment type="caution">
    <text evidence="2">The sequence shown here is derived from an EMBL/GenBank/DDBJ whole genome shotgun (WGS) entry which is preliminary data.</text>
</comment>
<feature type="compositionally biased region" description="Low complexity" evidence="1">
    <location>
        <begin position="371"/>
        <end position="380"/>
    </location>
</feature>